<dbReference type="KEGG" id="aup:AsAng_0058990"/>
<accession>A0A916DWV9</accession>
<keyword evidence="1" id="KW-0472">Membrane</keyword>
<protein>
    <submittedName>
        <fullName evidence="2">DUF3137 domain-containing protein</fullName>
    </submittedName>
</protein>
<evidence type="ECO:0000256" key="1">
    <source>
        <dbReference type="SAM" id="Phobius"/>
    </source>
</evidence>
<dbReference type="InterPro" id="IPR021484">
    <property type="entry name" value="DUF3137"/>
</dbReference>
<reference evidence="2" key="1">
    <citation type="submission" date="2022-09" db="EMBL/GenBank/DDBJ databases">
        <title>Aureispira anguillicida sp. nov., isolated from Leptocephalus of Japanese eel Anguilla japonica.</title>
        <authorList>
            <person name="Yuasa K."/>
            <person name="Mekata T."/>
            <person name="Ikunari K."/>
        </authorList>
    </citation>
    <scope>NUCLEOTIDE SEQUENCE</scope>
    <source>
        <strain evidence="2">EL160426</strain>
    </source>
</reference>
<keyword evidence="3" id="KW-1185">Reference proteome</keyword>
<gene>
    <name evidence="2" type="ORF">AsAng_0058990</name>
</gene>
<organism evidence="2 3">
    <name type="scientific">Aureispira anguillae</name>
    <dbReference type="NCBI Taxonomy" id="2864201"/>
    <lineage>
        <taxon>Bacteria</taxon>
        <taxon>Pseudomonadati</taxon>
        <taxon>Bacteroidota</taxon>
        <taxon>Saprospiria</taxon>
        <taxon>Saprospirales</taxon>
        <taxon>Saprospiraceae</taxon>
        <taxon>Aureispira</taxon>
    </lineage>
</organism>
<dbReference type="EMBL" id="AP026867">
    <property type="protein sequence ID" value="BDS15115.1"/>
    <property type="molecule type" value="Genomic_DNA"/>
</dbReference>
<evidence type="ECO:0000313" key="3">
    <source>
        <dbReference type="Proteomes" id="UP001060919"/>
    </source>
</evidence>
<keyword evidence="1" id="KW-1133">Transmembrane helix</keyword>
<dbReference type="Proteomes" id="UP001060919">
    <property type="component" value="Chromosome"/>
</dbReference>
<feature type="transmembrane region" description="Helical" evidence="1">
    <location>
        <begin position="29"/>
        <end position="47"/>
    </location>
</feature>
<sequence length="303" mass="35982">MEDLGKFRRFYNDHMHSKLVVFEQKRKRLILLMAIGVLLLMLATIFVLTLDMFALSIFLFVPWFLLFRLYRYQANIFTSGFKPIVVQSILEYMDSSLTYYYKDYISKDTFLRSGIFPKVSGLLYYGEDYIMGKIGEIFFEMSELEIHHTDKIKAKLEQKFKGVFFHANFNTSFKGRILMIPRPDWQLFIPVMKEYTKYGGYELTNTGNAHFDDEFLVYLDRDVHYKEILTPELITAINQYHLKSGKKVYASFYNSHFYMAIDDHQNLLEASVFHSNLNFELIAAYYQELTLFTEIVKDFDITH</sequence>
<feature type="transmembrane region" description="Helical" evidence="1">
    <location>
        <begin position="53"/>
        <end position="70"/>
    </location>
</feature>
<dbReference type="Pfam" id="PF11335">
    <property type="entry name" value="DUF3137"/>
    <property type="match status" value="1"/>
</dbReference>
<name>A0A916DWV9_9BACT</name>
<keyword evidence="1" id="KW-0812">Transmembrane</keyword>
<dbReference type="AlphaFoldDB" id="A0A916DWV9"/>
<proteinExistence type="predicted"/>
<evidence type="ECO:0000313" key="2">
    <source>
        <dbReference type="EMBL" id="BDS15115.1"/>
    </source>
</evidence>